<sequence length="71" mass="8314">MFFENDSTKKKSSSNNACWITFCFWGLVLFINSIFELLFDRELISSSFLILVLGLIIFFASDFIMNKKTRN</sequence>
<geneLocation type="plasmid" evidence="1">
    <name>pAM65-52-3-235K</name>
</geneLocation>
<keyword evidence="1" id="KW-0614">Plasmid</keyword>
<proteinExistence type="predicted"/>
<protein>
    <submittedName>
        <fullName evidence="1">Uncharacterized protein</fullName>
    </submittedName>
</protein>
<name>A0A160LJN6_BACTI</name>
<organism evidence="1">
    <name type="scientific">Bacillus thuringiensis subsp. israelensis</name>
    <dbReference type="NCBI Taxonomy" id="1430"/>
    <lineage>
        <taxon>Bacteria</taxon>
        <taxon>Bacillati</taxon>
        <taxon>Bacillota</taxon>
        <taxon>Bacilli</taxon>
        <taxon>Bacillales</taxon>
        <taxon>Bacillaceae</taxon>
        <taxon>Bacillus</taxon>
        <taxon>Bacillus cereus group</taxon>
    </lineage>
</organism>
<dbReference type="AlphaFoldDB" id="A0A160LJN6"/>
<accession>A0A160LJN6</accession>
<gene>
    <name evidence="1" type="ORF">ATN07_32255</name>
</gene>
<evidence type="ECO:0000313" key="1">
    <source>
        <dbReference type="EMBL" id="AND28404.1"/>
    </source>
</evidence>
<dbReference type="PATRIC" id="fig|1430.6.peg.1987"/>
<dbReference type="EMBL" id="CP013278">
    <property type="protein sequence ID" value="AND28404.1"/>
    <property type="molecule type" value="Genomic_DNA"/>
</dbReference>
<reference evidence="1" key="1">
    <citation type="journal article" date="2017" name="Res. Microbiol.">
        <title>Comparative genomics of extrachromosomal elements in Bacillus thuringiensis subsp. israelensis.</title>
        <authorList>
            <person name="Bolotin A."/>
            <person name="Gillis A."/>
            <person name="Sanchis V."/>
            <person name="Nielsen-LeRoux C."/>
            <person name="Mahillon J."/>
            <person name="Lereclus D."/>
            <person name="Sorokin A."/>
        </authorList>
    </citation>
    <scope>NUCLEOTIDE SEQUENCE</scope>
    <source>
        <strain evidence="1">AM65-52</strain>
        <plasmid evidence="1">pAM65-52-3-235K</plasmid>
    </source>
</reference>